<gene>
    <name evidence="6" type="ORF">PBRA_008644</name>
    <name evidence="7" type="ORF">PLBR_LOCUS5731</name>
</gene>
<dbReference type="Proteomes" id="UP000290189">
    <property type="component" value="Unassembled WGS sequence"/>
</dbReference>
<reference evidence="7 9" key="2">
    <citation type="submission" date="2018-03" db="EMBL/GenBank/DDBJ databases">
        <authorList>
            <person name="Fogelqvist J."/>
        </authorList>
    </citation>
    <scope>NUCLEOTIDE SEQUENCE [LARGE SCALE GENOMIC DNA]</scope>
</reference>
<dbReference type="AlphaFoldDB" id="A0A0G4J2I0"/>
<name>A0A0G4J2I0_PLABS</name>
<evidence type="ECO:0000259" key="5">
    <source>
        <dbReference type="Pfam" id="PF10497"/>
    </source>
</evidence>
<protein>
    <recommendedName>
        <fullName evidence="5">Zinc-finger domain-containing protein</fullName>
    </recommendedName>
</protein>
<keyword evidence="4" id="KW-0539">Nucleus</keyword>
<reference evidence="6 8" key="1">
    <citation type="submission" date="2015-02" db="EMBL/GenBank/DDBJ databases">
        <authorList>
            <person name="Chooi Y.-H."/>
        </authorList>
    </citation>
    <scope>NUCLEOTIDE SEQUENCE [LARGE SCALE GENOMIC DNA]</scope>
    <source>
        <strain evidence="6">E3</strain>
    </source>
</reference>
<evidence type="ECO:0000256" key="3">
    <source>
        <dbReference type="ARBA" id="ARBA00023163"/>
    </source>
</evidence>
<evidence type="ECO:0000313" key="8">
    <source>
        <dbReference type="Proteomes" id="UP000039324"/>
    </source>
</evidence>
<evidence type="ECO:0000313" key="9">
    <source>
        <dbReference type="Proteomes" id="UP000290189"/>
    </source>
</evidence>
<proteinExistence type="predicted"/>
<dbReference type="EMBL" id="OVEO01000010">
    <property type="protein sequence ID" value="SPQ98516.1"/>
    <property type="molecule type" value="Genomic_DNA"/>
</dbReference>
<dbReference type="GO" id="GO:0005634">
    <property type="term" value="C:nucleus"/>
    <property type="evidence" value="ECO:0007669"/>
    <property type="project" value="UniProtKB-SubCell"/>
</dbReference>
<dbReference type="Pfam" id="PF10497">
    <property type="entry name" value="zf-4CXXC_R1"/>
    <property type="match status" value="1"/>
</dbReference>
<dbReference type="OrthoDB" id="298344at2759"/>
<accession>A0A0G4J2I0</accession>
<evidence type="ECO:0000256" key="2">
    <source>
        <dbReference type="ARBA" id="ARBA00023015"/>
    </source>
</evidence>
<comment type="subcellular location">
    <subcellularLocation>
        <location evidence="1">Nucleus</location>
    </subcellularLocation>
</comment>
<dbReference type="InterPro" id="IPR018866">
    <property type="entry name" value="Znf-4CXXC_R1"/>
</dbReference>
<dbReference type="Proteomes" id="UP000039324">
    <property type="component" value="Unassembled WGS sequence"/>
</dbReference>
<keyword evidence="7" id="KW-0496">Mitochondrion</keyword>
<feature type="domain" description="Zinc-finger" evidence="5">
    <location>
        <begin position="168"/>
        <end position="251"/>
    </location>
</feature>
<keyword evidence="8" id="KW-1185">Reference proteome</keyword>
<evidence type="ECO:0000256" key="1">
    <source>
        <dbReference type="ARBA" id="ARBA00004123"/>
    </source>
</evidence>
<keyword evidence="3" id="KW-0804">Transcription</keyword>
<evidence type="ECO:0000313" key="7">
    <source>
        <dbReference type="EMBL" id="SPQ98516.1"/>
    </source>
</evidence>
<evidence type="ECO:0000256" key="4">
    <source>
        <dbReference type="ARBA" id="ARBA00023242"/>
    </source>
</evidence>
<geneLocation type="mitochondrion" evidence="7"/>
<dbReference type="EMBL" id="CDSF01000116">
    <property type="protein sequence ID" value="CEP01702.1"/>
    <property type="molecule type" value="Genomic_DNA"/>
</dbReference>
<keyword evidence="2" id="KW-0805">Transcription regulation</keyword>
<sequence length="280" mass="30628">MSAALVDLQKRIEFAAQRAQLVCQQMHVSTAPLSVPTQQPACRPGSWGPAPSTFLDPNIDAVLSNRKRQRASTPGMRRPAGLAPLAIPTTTFSDQDRLVRSPRSPQLPPAILEIFQAGSETIADPSAELDFMDTMLAPCDTTSSERRPVLAQMTMPPHDFAASPMAAAVGTSCHQCKSRRDFTDLIQCQWSDDISGQRRVCKKKYCFPCLDRFYGGAASNRQRWASAQDDWICPACREACCCAMCKRQMAKRRAAASWPCAGAAAARETTSMTDDADRPV</sequence>
<evidence type="ECO:0000313" key="6">
    <source>
        <dbReference type="EMBL" id="CEP01702.1"/>
    </source>
</evidence>
<organism evidence="6 8">
    <name type="scientific">Plasmodiophora brassicae</name>
    <name type="common">Clubroot disease agent</name>
    <dbReference type="NCBI Taxonomy" id="37360"/>
    <lineage>
        <taxon>Eukaryota</taxon>
        <taxon>Sar</taxon>
        <taxon>Rhizaria</taxon>
        <taxon>Endomyxa</taxon>
        <taxon>Phytomyxea</taxon>
        <taxon>Plasmodiophorida</taxon>
        <taxon>Plasmodiophoridae</taxon>
        <taxon>Plasmodiophora</taxon>
    </lineage>
</organism>